<comment type="subcellular location">
    <subcellularLocation>
        <location evidence="1">Chromosome</location>
        <location evidence="1">Centromere</location>
        <location evidence="1">Kinetochore</location>
    </subcellularLocation>
</comment>
<dbReference type="GO" id="GO:0005524">
    <property type="term" value="F:ATP binding"/>
    <property type="evidence" value="ECO:0007669"/>
    <property type="project" value="InterPro"/>
</dbReference>
<evidence type="ECO:0000259" key="6">
    <source>
        <dbReference type="PROSITE" id="PS50011"/>
    </source>
</evidence>
<dbReference type="AlphaFoldDB" id="A0A165BD71"/>
<dbReference type="Gene3D" id="1.10.510.10">
    <property type="entry name" value="Transferase(Phosphotransferase) domain 1"/>
    <property type="match status" value="1"/>
</dbReference>
<dbReference type="GO" id="GO:0000776">
    <property type="term" value="C:kinetochore"/>
    <property type="evidence" value="ECO:0007669"/>
    <property type="project" value="UniProtKB-KW"/>
</dbReference>
<dbReference type="SUPFAM" id="SSF56112">
    <property type="entry name" value="Protein kinase-like (PK-like)"/>
    <property type="match status" value="1"/>
</dbReference>
<keyword evidence="9" id="KW-1185">Reference proteome</keyword>
<sequence length="1131" mass="126277">MDPSSSTDLSQEREHYRARIVTALEEDPDPLSAYDSFVKWTLDNYPKERVAHSGLLELLEEATRQFKDDPAYRGDLRYLKLWSLYASHVEDPATIYAFLLTNDIGTVYAQTYWEYAAALEKGGRRAEADAIFKQGIKRRARPVDPLKRRYDEFKNRSSSSPNSFNSTAALWRSASPKTQALRRHPLKNYPGKASASPSHSGTSGSFKFSALSDQSHDRYAPMLAPPVPGRRPEKLRFDLSLLFTEDGTEYSMQEARAKSMGLLGKKWAPPPPSDFTVPVNFKEDGGARSTGTYGKKRFRATEPTVTLATKEALADVFTMYNSPEKTARLTSVAGSKYAPVHKVEPDTPMAMQTQVRASQGETAKTPRNNENANVFAKTPIFTPFHDENADRKENTPAVFPKLKPLVDSTKKPVFTPRQALSAKDSVTPATTRKPVFGENSQTFKTPGALKPVPEEPEPKPVLPPVFTPAPRHHDDVDAQSKADDISTVENVSAFTPFRDPDAPMRVFSRPPARSENASVSAPPGPVFRPYVDNDEEKQISAPPMRRVLGERTPLRAFAPPPVEEPDLEEEEDERANEDSCLDNDGRYAEYAESAIADETAPVAFDDEDHTMYGDEDTGDYHQPPLGGRWGPVDVMTPITERTFEYTLSTRGTPSEALNVYRDPVEAAEQLAAELQRDDEEGVDGDLATSTIFMNGKPGHSSLSRTLEATSAFRPANPCNPFDPPIITTLLSLIPPDHEFHNLKSINAGHLDALQKFAKKKSRRTSGNTSSRFTDDLETLPISLSDRNFAVIGKLGEGGFGAVFEAIDLDMQARRDEEDEDEDDDDAQDKCKVALKVVKPRNLWEYHVLRRIHRSLPTHLTRSIVIPQALYAYRDESYLVLELCKQGTLLDIVNRAAQAGITQQGACLDELLVMFFSIELMRLLEGLHRAGFIHGDMKIDNCLLRLEDVPGPSSAWSSEYDPSGEGGWSYKGIKLIDFGRTIDTGLFPANQRFIAEWPTDARDCLEIREGRPWTYQTDYFGLAGIIYCMLYGKYIEASSIAPSSSPGPIGEQRYKLAAPLKRYWQGEIWTRLFDLLINPCLVRPDSKLPVCDELAELRVEMEVWLQANCNRASNSLKGLLKKIGIYILKGSR</sequence>
<dbReference type="InParanoid" id="A0A165BD71"/>
<dbReference type="PROSITE" id="PS00108">
    <property type="entry name" value="PROTEIN_KINASE_ST"/>
    <property type="match status" value="1"/>
</dbReference>
<dbReference type="SMART" id="SM00220">
    <property type="entry name" value="S_TKc"/>
    <property type="match status" value="1"/>
</dbReference>
<dbReference type="InterPro" id="IPR011009">
    <property type="entry name" value="Kinase-like_dom_sf"/>
</dbReference>
<evidence type="ECO:0000313" key="8">
    <source>
        <dbReference type="EMBL" id="KZT00784.1"/>
    </source>
</evidence>
<dbReference type="PANTHER" id="PTHR14030">
    <property type="entry name" value="MITOTIC CHECKPOINT SERINE/THREONINE-PROTEIN KINASE BUB1"/>
    <property type="match status" value="1"/>
</dbReference>
<feature type="region of interest" description="Disordered" evidence="5">
    <location>
        <begin position="551"/>
        <end position="581"/>
    </location>
</feature>
<organism evidence="8 9">
    <name type="scientific">Laetiporus sulphureus 93-53</name>
    <dbReference type="NCBI Taxonomy" id="1314785"/>
    <lineage>
        <taxon>Eukaryota</taxon>
        <taxon>Fungi</taxon>
        <taxon>Dikarya</taxon>
        <taxon>Basidiomycota</taxon>
        <taxon>Agaricomycotina</taxon>
        <taxon>Agaricomycetes</taxon>
        <taxon>Polyporales</taxon>
        <taxon>Laetiporus</taxon>
    </lineage>
</organism>
<dbReference type="GO" id="GO:0005634">
    <property type="term" value="C:nucleus"/>
    <property type="evidence" value="ECO:0007669"/>
    <property type="project" value="TreeGrafter"/>
</dbReference>
<keyword evidence="4" id="KW-0137">Centromere</keyword>
<dbReference type="GO" id="GO:0004672">
    <property type="term" value="F:protein kinase activity"/>
    <property type="evidence" value="ECO:0007669"/>
    <property type="project" value="InterPro"/>
</dbReference>
<dbReference type="PANTHER" id="PTHR14030:SF4">
    <property type="entry name" value="BUB1 KINASE, ISOFORM A-RELATED"/>
    <property type="match status" value="1"/>
</dbReference>
<dbReference type="InterPro" id="IPR000719">
    <property type="entry name" value="Prot_kinase_dom"/>
</dbReference>
<dbReference type="InterPro" id="IPR008271">
    <property type="entry name" value="Ser/Thr_kinase_AS"/>
</dbReference>
<dbReference type="PROSITE" id="PS50011">
    <property type="entry name" value="PROTEIN_KINASE_DOM"/>
    <property type="match status" value="1"/>
</dbReference>
<dbReference type="FunCoup" id="A0A165BD71">
    <property type="interactions" value="177"/>
</dbReference>
<dbReference type="Pfam" id="PF00069">
    <property type="entry name" value="Pkinase"/>
    <property type="match status" value="1"/>
</dbReference>
<protein>
    <recommendedName>
        <fullName evidence="10">Kinase-like protein</fullName>
    </recommendedName>
</protein>
<reference evidence="8 9" key="1">
    <citation type="journal article" date="2016" name="Mol. Biol. Evol.">
        <title>Comparative Genomics of Early-Diverging Mushroom-Forming Fungi Provides Insights into the Origins of Lignocellulose Decay Capabilities.</title>
        <authorList>
            <person name="Nagy L.G."/>
            <person name="Riley R."/>
            <person name="Tritt A."/>
            <person name="Adam C."/>
            <person name="Daum C."/>
            <person name="Floudas D."/>
            <person name="Sun H."/>
            <person name="Yadav J.S."/>
            <person name="Pangilinan J."/>
            <person name="Larsson K.H."/>
            <person name="Matsuura K."/>
            <person name="Barry K."/>
            <person name="Labutti K."/>
            <person name="Kuo R."/>
            <person name="Ohm R.A."/>
            <person name="Bhattacharya S.S."/>
            <person name="Shirouzu T."/>
            <person name="Yoshinaga Y."/>
            <person name="Martin F.M."/>
            <person name="Grigoriev I.V."/>
            <person name="Hibbett D.S."/>
        </authorList>
    </citation>
    <scope>NUCLEOTIDE SEQUENCE [LARGE SCALE GENOMIC DNA]</scope>
    <source>
        <strain evidence="8 9">93-53</strain>
    </source>
</reference>
<proteinExistence type="predicted"/>
<dbReference type="STRING" id="1314785.A0A165BD71"/>
<dbReference type="Gene3D" id="1.25.40.430">
    <property type="match status" value="1"/>
</dbReference>
<evidence type="ECO:0000256" key="4">
    <source>
        <dbReference type="ARBA" id="ARBA00023328"/>
    </source>
</evidence>
<evidence type="ECO:0008006" key="10">
    <source>
        <dbReference type="Google" id="ProtNLM"/>
    </source>
</evidence>
<dbReference type="EMBL" id="KV427677">
    <property type="protein sequence ID" value="KZT00784.1"/>
    <property type="molecule type" value="Genomic_DNA"/>
</dbReference>
<feature type="domain" description="BUB1 N-terminal" evidence="7">
    <location>
        <begin position="16"/>
        <end position="178"/>
    </location>
</feature>
<dbReference type="GeneID" id="63822215"/>
<evidence type="ECO:0000256" key="3">
    <source>
        <dbReference type="ARBA" id="ARBA00022838"/>
    </source>
</evidence>
<evidence type="ECO:0000313" key="9">
    <source>
        <dbReference type="Proteomes" id="UP000076871"/>
    </source>
</evidence>
<keyword evidence="2" id="KW-0158">Chromosome</keyword>
<feature type="region of interest" description="Disordered" evidence="5">
    <location>
        <begin position="174"/>
        <end position="208"/>
    </location>
</feature>
<keyword evidence="3" id="KW-0995">Kinetochore</keyword>
<dbReference type="Proteomes" id="UP000076871">
    <property type="component" value="Unassembled WGS sequence"/>
</dbReference>
<evidence type="ECO:0000256" key="5">
    <source>
        <dbReference type="SAM" id="MobiDB-lite"/>
    </source>
</evidence>
<feature type="compositionally biased region" description="Low complexity" evidence="5">
    <location>
        <begin position="193"/>
        <end position="205"/>
    </location>
</feature>
<evidence type="ECO:0000256" key="2">
    <source>
        <dbReference type="ARBA" id="ARBA00022454"/>
    </source>
</evidence>
<gene>
    <name evidence="8" type="ORF">LAESUDRAFT_665354</name>
</gene>
<dbReference type="CDD" id="cd13981">
    <property type="entry name" value="STKc_Bub1_BubR1"/>
    <property type="match status" value="1"/>
</dbReference>
<dbReference type="GO" id="GO:0032991">
    <property type="term" value="C:protein-containing complex"/>
    <property type="evidence" value="ECO:0007669"/>
    <property type="project" value="UniProtKB-ARBA"/>
</dbReference>
<dbReference type="InterPro" id="IPR013212">
    <property type="entry name" value="Mad3/Bub1_I"/>
</dbReference>
<evidence type="ECO:0000259" key="7">
    <source>
        <dbReference type="PROSITE" id="PS51489"/>
    </source>
</evidence>
<evidence type="ECO:0000256" key="1">
    <source>
        <dbReference type="ARBA" id="ARBA00004629"/>
    </source>
</evidence>
<dbReference type="InterPro" id="IPR015661">
    <property type="entry name" value="Bub1/Mad3"/>
</dbReference>
<dbReference type="Pfam" id="PF08171">
    <property type="entry name" value="Mad3_BUB1_II"/>
    <property type="match status" value="1"/>
</dbReference>
<dbReference type="GO" id="GO:0051754">
    <property type="term" value="P:meiotic sister chromatid cohesion, centromeric"/>
    <property type="evidence" value="ECO:0007669"/>
    <property type="project" value="TreeGrafter"/>
</dbReference>
<feature type="region of interest" description="Disordered" evidence="5">
    <location>
        <begin position="420"/>
        <end position="459"/>
    </location>
</feature>
<accession>A0A165BD71</accession>
<dbReference type="RefSeq" id="XP_040758524.1">
    <property type="nucleotide sequence ID" value="XM_040905185.1"/>
</dbReference>
<dbReference type="Gene3D" id="6.10.20.170">
    <property type="match status" value="1"/>
</dbReference>
<feature type="compositionally biased region" description="Acidic residues" evidence="5">
    <location>
        <begin position="563"/>
        <end position="581"/>
    </location>
</feature>
<dbReference type="SMART" id="SM00777">
    <property type="entry name" value="Mad3_BUB1_I"/>
    <property type="match status" value="1"/>
</dbReference>
<dbReference type="PROSITE" id="PS51489">
    <property type="entry name" value="BUB1_N"/>
    <property type="match status" value="1"/>
</dbReference>
<name>A0A165BD71_9APHY</name>
<dbReference type="Pfam" id="PF08311">
    <property type="entry name" value="Mad3_BUB1_I"/>
    <property type="match status" value="1"/>
</dbReference>
<dbReference type="GO" id="GO:0007094">
    <property type="term" value="P:mitotic spindle assembly checkpoint signaling"/>
    <property type="evidence" value="ECO:0007669"/>
    <property type="project" value="InterPro"/>
</dbReference>
<feature type="domain" description="Protein kinase" evidence="6">
    <location>
        <begin position="788"/>
        <end position="1104"/>
    </location>
</feature>
<dbReference type="OrthoDB" id="248495at2759"/>
<dbReference type="InterPro" id="IPR012572">
    <property type="entry name" value="Mad3/Bub1_II"/>
</dbReference>